<dbReference type="HOGENOM" id="CLU_175544_0_0_10"/>
<name>A0A098C464_9BACT</name>
<feature type="transmembrane region" description="Helical" evidence="1">
    <location>
        <begin position="89"/>
        <end position="106"/>
    </location>
</feature>
<gene>
    <name evidence="2" type="ORF">ING2E5B_1987</name>
</gene>
<keyword evidence="1" id="KW-0812">Transmembrane</keyword>
<sequence length="107" mass="12954">MGVFFFYNNRKPRKFNYKPILYDPDEEARKEKLKNRIEAVKREMGVLPERSEIDKKDFKSEFVSQTRFLKKRKSREESGESSFITNNKILIFIGIVLLLIFIFWLLR</sequence>
<evidence type="ECO:0000256" key="1">
    <source>
        <dbReference type="SAM" id="Phobius"/>
    </source>
</evidence>
<evidence type="ECO:0000313" key="2">
    <source>
        <dbReference type="EMBL" id="CEA16717.1"/>
    </source>
</evidence>
<dbReference type="KEGG" id="pbt:ING2E5B_1987"/>
<dbReference type="AlphaFoldDB" id="A0A098C464"/>
<accession>A0A098C464</accession>
<keyword evidence="3" id="KW-1185">Reference proteome</keyword>
<proteinExistence type="predicted"/>
<evidence type="ECO:0000313" key="3">
    <source>
        <dbReference type="Proteomes" id="UP000032417"/>
    </source>
</evidence>
<protein>
    <submittedName>
        <fullName evidence="2">Putative membrane protein</fullName>
    </submittedName>
</protein>
<keyword evidence="1" id="KW-1133">Transmembrane helix</keyword>
<dbReference type="Proteomes" id="UP000032417">
    <property type="component" value="Chromosome 1"/>
</dbReference>
<reference evidence="2 3" key="1">
    <citation type="submission" date="2014-08" db="EMBL/GenBank/DDBJ databases">
        <authorList>
            <person name="Wibberg D."/>
        </authorList>
    </citation>
    <scope>NUCLEOTIDE SEQUENCE [LARGE SCALE GENOMIC DNA]</scope>
    <source>
        <strain evidence="3">ING2-E5B</strain>
    </source>
</reference>
<keyword evidence="1" id="KW-0472">Membrane</keyword>
<organism evidence="2 3">
    <name type="scientific">Fermentimonas caenicola</name>
    <dbReference type="NCBI Taxonomy" id="1562970"/>
    <lineage>
        <taxon>Bacteria</taxon>
        <taxon>Pseudomonadati</taxon>
        <taxon>Bacteroidota</taxon>
        <taxon>Bacteroidia</taxon>
        <taxon>Bacteroidales</taxon>
        <taxon>Dysgonomonadaceae</taxon>
        <taxon>Fermentimonas</taxon>
    </lineage>
</organism>
<dbReference type="STRING" id="1562970.ING2E5B_1987"/>
<dbReference type="OrthoDB" id="1121113at2"/>
<dbReference type="EMBL" id="LN515532">
    <property type="protein sequence ID" value="CEA16717.1"/>
    <property type="molecule type" value="Genomic_DNA"/>
</dbReference>